<evidence type="ECO:0000313" key="2">
    <source>
        <dbReference type="Proteomes" id="UP001303115"/>
    </source>
</evidence>
<accession>A0AAN6PBK0</accession>
<organism evidence="1 2">
    <name type="scientific">Parachaetomium inaequale</name>
    <dbReference type="NCBI Taxonomy" id="2588326"/>
    <lineage>
        <taxon>Eukaryota</taxon>
        <taxon>Fungi</taxon>
        <taxon>Dikarya</taxon>
        <taxon>Ascomycota</taxon>
        <taxon>Pezizomycotina</taxon>
        <taxon>Sordariomycetes</taxon>
        <taxon>Sordariomycetidae</taxon>
        <taxon>Sordariales</taxon>
        <taxon>Chaetomiaceae</taxon>
        <taxon>Parachaetomium</taxon>
    </lineage>
</organism>
<gene>
    <name evidence="1" type="ORF">C8A01DRAFT_17911</name>
</gene>
<proteinExistence type="predicted"/>
<dbReference type="EMBL" id="MU854445">
    <property type="protein sequence ID" value="KAK4035409.1"/>
    <property type="molecule type" value="Genomic_DNA"/>
</dbReference>
<comment type="caution">
    <text evidence="1">The sequence shown here is derived from an EMBL/GenBank/DDBJ whole genome shotgun (WGS) entry which is preliminary data.</text>
</comment>
<sequence length="104" mass="11351">MGSRYTGAFPCPLRRLVRCCFFPFCFPGEGEQSNHGQGRASQYEAYLYPGAQEGRTDGWGELGERWTLLIVMTVLGLCWMRQNGTCAGDEGIAAAEGKIHGKGA</sequence>
<protein>
    <submittedName>
        <fullName evidence="1">Uncharacterized protein</fullName>
    </submittedName>
</protein>
<reference evidence="2" key="1">
    <citation type="journal article" date="2023" name="Mol. Phylogenet. Evol.">
        <title>Genome-scale phylogeny and comparative genomics of the fungal order Sordariales.</title>
        <authorList>
            <person name="Hensen N."/>
            <person name="Bonometti L."/>
            <person name="Westerberg I."/>
            <person name="Brannstrom I.O."/>
            <person name="Guillou S."/>
            <person name="Cros-Aarteil S."/>
            <person name="Calhoun S."/>
            <person name="Haridas S."/>
            <person name="Kuo A."/>
            <person name="Mondo S."/>
            <person name="Pangilinan J."/>
            <person name="Riley R."/>
            <person name="LaButti K."/>
            <person name="Andreopoulos B."/>
            <person name="Lipzen A."/>
            <person name="Chen C."/>
            <person name="Yan M."/>
            <person name="Daum C."/>
            <person name="Ng V."/>
            <person name="Clum A."/>
            <person name="Steindorff A."/>
            <person name="Ohm R.A."/>
            <person name="Martin F."/>
            <person name="Silar P."/>
            <person name="Natvig D.O."/>
            <person name="Lalanne C."/>
            <person name="Gautier V."/>
            <person name="Ament-Velasquez S.L."/>
            <person name="Kruys A."/>
            <person name="Hutchinson M.I."/>
            <person name="Powell A.J."/>
            <person name="Barry K."/>
            <person name="Miller A.N."/>
            <person name="Grigoriev I.V."/>
            <person name="Debuchy R."/>
            <person name="Gladieux P."/>
            <person name="Hiltunen Thoren M."/>
            <person name="Johannesson H."/>
        </authorList>
    </citation>
    <scope>NUCLEOTIDE SEQUENCE [LARGE SCALE GENOMIC DNA]</scope>
    <source>
        <strain evidence="2">CBS 284.82</strain>
    </source>
</reference>
<dbReference type="AlphaFoldDB" id="A0AAN6PBK0"/>
<name>A0AAN6PBK0_9PEZI</name>
<keyword evidence="2" id="KW-1185">Reference proteome</keyword>
<evidence type="ECO:0000313" key="1">
    <source>
        <dbReference type="EMBL" id="KAK4035409.1"/>
    </source>
</evidence>
<dbReference type="Proteomes" id="UP001303115">
    <property type="component" value="Unassembled WGS sequence"/>
</dbReference>